<reference evidence="2 3" key="1">
    <citation type="submission" date="2019-01" db="EMBL/GenBank/DDBJ databases">
        <title>Genome sequencing of the rare red list fungi Fomitopsis rosea.</title>
        <authorList>
            <person name="Buettner E."/>
            <person name="Kellner H."/>
        </authorList>
    </citation>
    <scope>NUCLEOTIDE SEQUENCE [LARGE SCALE GENOMIC DNA]</scope>
    <source>
        <strain evidence="2 3">DSM 105464</strain>
    </source>
</reference>
<evidence type="ECO:0000313" key="2">
    <source>
        <dbReference type="EMBL" id="TFY52566.1"/>
    </source>
</evidence>
<dbReference type="STRING" id="34475.A0A4Y9XR66"/>
<dbReference type="Pfam" id="PF06911">
    <property type="entry name" value="Senescence"/>
    <property type="match status" value="1"/>
</dbReference>
<dbReference type="InterPro" id="IPR009686">
    <property type="entry name" value="Senescence/spartin_C"/>
</dbReference>
<dbReference type="AlphaFoldDB" id="A0A4Y9XR66"/>
<protein>
    <recommendedName>
        <fullName evidence="1">Senescence domain-containing protein</fullName>
    </recommendedName>
</protein>
<gene>
    <name evidence="2" type="ORF">EVJ58_g9940</name>
</gene>
<dbReference type="EMBL" id="SEKV01000954">
    <property type="protein sequence ID" value="TFY52566.1"/>
    <property type="molecule type" value="Genomic_DNA"/>
</dbReference>
<feature type="non-terminal residue" evidence="2">
    <location>
        <position position="1"/>
    </location>
</feature>
<comment type="caution">
    <text evidence="2">The sequence shown here is derived from an EMBL/GenBank/DDBJ whole genome shotgun (WGS) entry which is preliminary data.</text>
</comment>
<accession>A0A4Y9XR66</accession>
<dbReference type="Proteomes" id="UP000298390">
    <property type="component" value="Unassembled WGS sequence"/>
</dbReference>
<organism evidence="2 3">
    <name type="scientific">Rhodofomes roseus</name>
    <dbReference type="NCBI Taxonomy" id="34475"/>
    <lineage>
        <taxon>Eukaryota</taxon>
        <taxon>Fungi</taxon>
        <taxon>Dikarya</taxon>
        <taxon>Basidiomycota</taxon>
        <taxon>Agaricomycotina</taxon>
        <taxon>Agaricomycetes</taxon>
        <taxon>Polyporales</taxon>
        <taxon>Rhodofomes</taxon>
    </lineage>
</organism>
<name>A0A4Y9XR66_9APHY</name>
<proteinExistence type="predicted"/>
<evidence type="ECO:0000313" key="3">
    <source>
        <dbReference type="Proteomes" id="UP000298390"/>
    </source>
</evidence>
<sequence>DPSAPRPPVRTRDRLALSANLVLASVDESASRLWDAGSVQLGAIAGHKYGPDAARTTGLATGTMRNVVLVYVDVRGFARRALIKKAGKQFVKGRIAGTRTQGQA</sequence>
<evidence type="ECO:0000259" key="1">
    <source>
        <dbReference type="Pfam" id="PF06911"/>
    </source>
</evidence>
<feature type="domain" description="Senescence" evidence="1">
    <location>
        <begin position="19"/>
        <end position="88"/>
    </location>
</feature>